<organism evidence="1 2">
    <name type="scientific">Virgisporangium aurantiacum</name>
    <dbReference type="NCBI Taxonomy" id="175570"/>
    <lineage>
        <taxon>Bacteria</taxon>
        <taxon>Bacillati</taxon>
        <taxon>Actinomycetota</taxon>
        <taxon>Actinomycetes</taxon>
        <taxon>Micromonosporales</taxon>
        <taxon>Micromonosporaceae</taxon>
        <taxon>Virgisporangium</taxon>
    </lineage>
</organism>
<dbReference type="PANTHER" id="PTHR43167:SF1">
    <property type="entry name" value="PUTATIVE (AFU_ORTHOLOGUE AFUA_6G01830)-RELATED"/>
    <property type="match status" value="1"/>
</dbReference>
<dbReference type="GO" id="GO:0016740">
    <property type="term" value="F:transferase activity"/>
    <property type="evidence" value="ECO:0007669"/>
    <property type="project" value="UniProtKB-KW"/>
</dbReference>
<dbReference type="Proteomes" id="UP000612585">
    <property type="component" value="Unassembled WGS sequence"/>
</dbReference>
<dbReference type="CDD" id="cd02440">
    <property type="entry name" value="AdoMet_MTases"/>
    <property type="match status" value="1"/>
</dbReference>
<keyword evidence="1" id="KW-0808">Transferase</keyword>
<accession>A0A8J4DZM5</accession>
<dbReference type="Pfam" id="PF13578">
    <property type="entry name" value="Methyltransf_24"/>
    <property type="match status" value="1"/>
</dbReference>
<dbReference type="EMBL" id="BOPG01000027">
    <property type="protein sequence ID" value="GIJ56890.1"/>
    <property type="molecule type" value="Genomic_DNA"/>
</dbReference>
<proteinExistence type="predicted"/>
<dbReference type="Gene3D" id="3.40.50.150">
    <property type="entry name" value="Vaccinia Virus protein VP39"/>
    <property type="match status" value="1"/>
</dbReference>
<reference evidence="1" key="1">
    <citation type="submission" date="2021-01" db="EMBL/GenBank/DDBJ databases">
        <title>Whole genome shotgun sequence of Virgisporangium aurantiacum NBRC 16421.</title>
        <authorList>
            <person name="Komaki H."/>
            <person name="Tamura T."/>
        </authorList>
    </citation>
    <scope>NUCLEOTIDE SEQUENCE</scope>
    <source>
        <strain evidence="1">NBRC 16421</strain>
    </source>
</reference>
<evidence type="ECO:0000313" key="1">
    <source>
        <dbReference type="EMBL" id="GIJ56890.1"/>
    </source>
</evidence>
<dbReference type="InterPro" id="IPR029063">
    <property type="entry name" value="SAM-dependent_MTases_sf"/>
</dbReference>
<name>A0A8J4DZM5_9ACTN</name>
<gene>
    <name evidence="1" type="ORF">Vau01_044060</name>
</gene>
<dbReference type="AlphaFoldDB" id="A0A8J4DZM5"/>
<dbReference type="PANTHER" id="PTHR43167">
    <property type="entry name" value="PUTATIVE (AFU_ORTHOLOGUE AFUA_6G01830)-RELATED"/>
    <property type="match status" value="1"/>
</dbReference>
<protein>
    <submittedName>
        <fullName evidence="1">Transferase</fullName>
    </submittedName>
</protein>
<dbReference type="RefSeq" id="WP_203995846.1">
    <property type="nucleotide sequence ID" value="NZ_BOPG01000027.1"/>
</dbReference>
<sequence length="212" mass="22766">MSYGGTAAHRRALGIPDSVLSAVGLAEGMEFEESCLPEQGRLLALLAAGVGAGSIGETGTGCGVGLAWMAHAAHPSARLTSVDRDERRVQAVREVFARRDTGPRVEVLHGEWRALAAHAPFDLLVLDGGGHGKTGGDLIDLDQWVRPGGMVVIDDFTPFGEWPPRHGRSVDSARLHWLQHDRLLATEIVLTPSVATIVGRYLGPDRRRDRST</sequence>
<dbReference type="SUPFAM" id="SSF53335">
    <property type="entry name" value="S-adenosyl-L-methionine-dependent methyltransferases"/>
    <property type="match status" value="1"/>
</dbReference>
<evidence type="ECO:0000313" key="2">
    <source>
        <dbReference type="Proteomes" id="UP000612585"/>
    </source>
</evidence>
<keyword evidence="2" id="KW-1185">Reference proteome</keyword>
<comment type="caution">
    <text evidence="1">The sequence shown here is derived from an EMBL/GenBank/DDBJ whole genome shotgun (WGS) entry which is preliminary data.</text>
</comment>